<evidence type="ECO:0000256" key="1">
    <source>
        <dbReference type="SAM" id="MobiDB-lite"/>
    </source>
</evidence>
<accession>A0A285VHH7</accession>
<gene>
    <name evidence="2" type="ORF">SAMN05660748_4485</name>
</gene>
<reference evidence="3" key="1">
    <citation type="submission" date="2017-08" db="EMBL/GenBank/DDBJ databases">
        <authorList>
            <person name="Varghese N."/>
            <person name="Submissions S."/>
        </authorList>
    </citation>
    <scope>NUCLEOTIDE SEQUENCE [LARGE SCALE GENOMIC DNA]</scope>
    <source>
        <strain evidence="3">DSM 4725</strain>
    </source>
</reference>
<keyword evidence="3" id="KW-1185">Reference proteome</keyword>
<organism evidence="2 3">
    <name type="scientific">Blastococcus aggregatus</name>
    <dbReference type="NCBI Taxonomy" id="38502"/>
    <lineage>
        <taxon>Bacteria</taxon>
        <taxon>Bacillati</taxon>
        <taxon>Actinomycetota</taxon>
        <taxon>Actinomycetes</taxon>
        <taxon>Geodermatophilales</taxon>
        <taxon>Geodermatophilaceae</taxon>
        <taxon>Blastococcus</taxon>
    </lineage>
</organism>
<dbReference type="EMBL" id="OBQI01000009">
    <property type="protein sequence ID" value="SOC53535.1"/>
    <property type="molecule type" value="Genomic_DNA"/>
</dbReference>
<feature type="region of interest" description="Disordered" evidence="1">
    <location>
        <begin position="26"/>
        <end position="49"/>
    </location>
</feature>
<protein>
    <submittedName>
        <fullName evidence="2">Uncharacterized protein</fullName>
    </submittedName>
</protein>
<evidence type="ECO:0000313" key="3">
    <source>
        <dbReference type="Proteomes" id="UP000219435"/>
    </source>
</evidence>
<feature type="compositionally biased region" description="Polar residues" evidence="1">
    <location>
        <begin position="38"/>
        <end position="47"/>
    </location>
</feature>
<dbReference type="AlphaFoldDB" id="A0A285VHH7"/>
<dbReference type="Proteomes" id="UP000219435">
    <property type="component" value="Unassembled WGS sequence"/>
</dbReference>
<evidence type="ECO:0000313" key="2">
    <source>
        <dbReference type="EMBL" id="SOC53535.1"/>
    </source>
</evidence>
<name>A0A285VHH7_9ACTN</name>
<sequence>MRFLRKQPSPIEYAVNRLLAGLIGYNPQKQSSDKRGGSTHSILSNHVSPRCSRITPATLELN</sequence>
<proteinExistence type="predicted"/>